<proteinExistence type="predicted"/>
<evidence type="ECO:0000313" key="1">
    <source>
        <dbReference type="EMBL" id="SVC93924.1"/>
    </source>
</evidence>
<accession>A0A382R879</accession>
<gene>
    <name evidence="1" type="ORF">METZ01_LOCUS346778</name>
</gene>
<dbReference type="EMBL" id="UINC01119820">
    <property type="protein sequence ID" value="SVC93924.1"/>
    <property type="molecule type" value="Genomic_DNA"/>
</dbReference>
<dbReference type="AlphaFoldDB" id="A0A382R879"/>
<organism evidence="1">
    <name type="scientific">marine metagenome</name>
    <dbReference type="NCBI Taxonomy" id="408172"/>
    <lineage>
        <taxon>unclassified sequences</taxon>
        <taxon>metagenomes</taxon>
        <taxon>ecological metagenomes</taxon>
    </lineage>
</organism>
<sequence>MKYFSAIPELFGPAAKNFIKNN</sequence>
<protein>
    <submittedName>
        <fullName evidence="1">Uncharacterized protein</fullName>
    </submittedName>
</protein>
<name>A0A382R879_9ZZZZ</name>
<reference evidence="1" key="1">
    <citation type="submission" date="2018-05" db="EMBL/GenBank/DDBJ databases">
        <authorList>
            <person name="Lanie J.A."/>
            <person name="Ng W.-L."/>
            <person name="Kazmierczak K.M."/>
            <person name="Andrzejewski T.M."/>
            <person name="Davidsen T.M."/>
            <person name="Wayne K.J."/>
            <person name="Tettelin H."/>
            <person name="Glass J.I."/>
            <person name="Rusch D."/>
            <person name="Podicherti R."/>
            <person name="Tsui H.-C.T."/>
            <person name="Winkler M.E."/>
        </authorList>
    </citation>
    <scope>NUCLEOTIDE SEQUENCE</scope>
</reference>